<dbReference type="Proteomes" id="UP001620626">
    <property type="component" value="Unassembled WGS sequence"/>
</dbReference>
<feature type="compositionally biased region" description="Low complexity" evidence="1">
    <location>
        <begin position="36"/>
        <end position="49"/>
    </location>
</feature>
<sequence length="82" mass="9313">MNHEGHVNRARYMLPAFNRVIVHRKAAQRHRRRTVSKSSGGDSDNGSSSRCHSNANLHAFEESSLEGKEGILLLLQMLTMRR</sequence>
<name>A0ABD2KSM4_9BILA</name>
<protein>
    <submittedName>
        <fullName evidence="2">Uncharacterized protein</fullName>
    </submittedName>
</protein>
<accession>A0ABD2KSM4</accession>
<reference evidence="2 3" key="1">
    <citation type="submission" date="2024-10" db="EMBL/GenBank/DDBJ databases">
        <authorList>
            <person name="Kim D."/>
        </authorList>
    </citation>
    <scope>NUCLEOTIDE SEQUENCE [LARGE SCALE GENOMIC DNA]</scope>
    <source>
        <strain evidence="2">BH-2024</strain>
    </source>
</reference>
<evidence type="ECO:0000313" key="3">
    <source>
        <dbReference type="Proteomes" id="UP001620626"/>
    </source>
</evidence>
<proteinExistence type="predicted"/>
<comment type="caution">
    <text evidence="2">The sequence shown here is derived from an EMBL/GenBank/DDBJ whole genome shotgun (WGS) entry which is preliminary data.</text>
</comment>
<keyword evidence="3" id="KW-1185">Reference proteome</keyword>
<gene>
    <name evidence="2" type="ORF">niasHT_024986</name>
</gene>
<feature type="region of interest" description="Disordered" evidence="1">
    <location>
        <begin position="25"/>
        <end position="55"/>
    </location>
</feature>
<feature type="compositionally biased region" description="Basic residues" evidence="1">
    <location>
        <begin position="25"/>
        <end position="35"/>
    </location>
</feature>
<evidence type="ECO:0000313" key="2">
    <source>
        <dbReference type="EMBL" id="KAL3105929.1"/>
    </source>
</evidence>
<dbReference type="EMBL" id="JBICBT010000672">
    <property type="protein sequence ID" value="KAL3105929.1"/>
    <property type="molecule type" value="Genomic_DNA"/>
</dbReference>
<evidence type="ECO:0000256" key="1">
    <source>
        <dbReference type="SAM" id="MobiDB-lite"/>
    </source>
</evidence>
<organism evidence="2 3">
    <name type="scientific">Heterodera trifolii</name>
    <dbReference type="NCBI Taxonomy" id="157864"/>
    <lineage>
        <taxon>Eukaryota</taxon>
        <taxon>Metazoa</taxon>
        <taxon>Ecdysozoa</taxon>
        <taxon>Nematoda</taxon>
        <taxon>Chromadorea</taxon>
        <taxon>Rhabditida</taxon>
        <taxon>Tylenchina</taxon>
        <taxon>Tylenchomorpha</taxon>
        <taxon>Tylenchoidea</taxon>
        <taxon>Heteroderidae</taxon>
        <taxon>Heteroderinae</taxon>
        <taxon>Heterodera</taxon>
    </lineage>
</organism>
<dbReference type="AlphaFoldDB" id="A0ABD2KSM4"/>